<dbReference type="SMART" id="SM00249">
    <property type="entry name" value="PHD"/>
    <property type="match status" value="1"/>
</dbReference>
<gene>
    <name evidence="8" type="ORF">AALO_G00201590</name>
</gene>
<dbReference type="InterPro" id="IPR041947">
    <property type="entry name" value="PHD_PHF13"/>
</dbReference>
<feature type="domain" description="Zinc finger PHD-type" evidence="7">
    <location>
        <begin position="325"/>
        <end position="369"/>
    </location>
</feature>
<evidence type="ECO:0000256" key="1">
    <source>
        <dbReference type="ARBA" id="ARBA00004123"/>
    </source>
</evidence>
<evidence type="ECO:0000256" key="4">
    <source>
        <dbReference type="ARBA" id="ARBA00022833"/>
    </source>
</evidence>
<keyword evidence="2" id="KW-0479">Metal-binding</keyword>
<dbReference type="Pfam" id="PF00628">
    <property type="entry name" value="PHD"/>
    <property type="match status" value="1"/>
</dbReference>
<dbReference type="InterPro" id="IPR013083">
    <property type="entry name" value="Znf_RING/FYVE/PHD"/>
</dbReference>
<dbReference type="SUPFAM" id="SSF57903">
    <property type="entry name" value="FYVE/PHD zinc finger"/>
    <property type="match status" value="1"/>
</dbReference>
<evidence type="ECO:0000313" key="8">
    <source>
        <dbReference type="EMBL" id="KAG5269399.1"/>
    </source>
</evidence>
<evidence type="ECO:0000256" key="2">
    <source>
        <dbReference type="ARBA" id="ARBA00022723"/>
    </source>
</evidence>
<feature type="compositionally biased region" description="Basic and acidic residues" evidence="6">
    <location>
        <begin position="187"/>
        <end position="203"/>
    </location>
</feature>
<feature type="region of interest" description="Disordered" evidence="6">
    <location>
        <begin position="48"/>
        <end position="251"/>
    </location>
</feature>
<name>A0AAV6G2Q3_9TELE</name>
<dbReference type="AlphaFoldDB" id="A0AAV6G2Q3"/>
<dbReference type="PANTHER" id="PTHR14571">
    <property type="entry name" value="HISTONE-LYSINE N-METHYLTRANSFERASE SET-26-RELATED"/>
    <property type="match status" value="1"/>
</dbReference>
<sequence length="391" mass="42902">MLTQKKRKRTVEDFNQFCTFVLAYAGYIPYPSEEWWCNNNVPRDSDTCSPIHSDGTLPPNKKGSGKDKAKKRKQDKKGVTQSEGKAKRRSGDATAKKSPKTKKPSKSSSPSQPPQWPTGSLFSSSSDMVGACTSTEDVPPLPMPQPPSGESSPAPSSVTCPVAELNPSHTPPHNEEQTKMETSFSADVKRGSGAEEVKEEPVDLTRVSSTENVTKAEPEAQPPGEGNRVEAPREEESDGWEGSEAGSGGTDILRLVIERRLGSRLPEDQETGYHTDSTPDRSASDNEQDTRTEEGNTTAGSACGMEDASTDKAKGEDEDSWDLITCFCMKPFAGRPMIECNECGTWVHLSCAKIRRTHVPDIFVCQPCRDSKQNIRRSNRARTVNRKRFSD</sequence>
<dbReference type="PROSITE" id="PS01359">
    <property type="entry name" value="ZF_PHD_1"/>
    <property type="match status" value="1"/>
</dbReference>
<dbReference type="EMBL" id="JADWDJ010000015">
    <property type="protein sequence ID" value="KAG5269399.1"/>
    <property type="molecule type" value="Genomic_DNA"/>
</dbReference>
<dbReference type="PANTHER" id="PTHR14571:SF13">
    <property type="entry name" value="PHD FINGER PROTEIN 13"/>
    <property type="match status" value="1"/>
</dbReference>
<dbReference type="CDD" id="cd15632">
    <property type="entry name" value="PHD_PHF13"/>
    <property type="match status" value="1"/>
</dbReference>
<dbReference type="GO" id="GO:0007076">
    <property type="term" value="P:mitotic chromosome condensation"/>
    <property type="evidence" value="ECO:0007669"/>
    <property type="project" value="TreeGrafter"/>
</dbReference>
<evidence type="ECO:0000313" key="9">
    <source>
        <dbReference type="Proteomes" id="UP000823561"/>
    </source>
</evidence>
<protein>
    <recommendedName>
        <fullName evidence="7">Zinc finger PHD-type domain-containing protein</fullName>
    </recommendedName>
</protein>
<evidence type="ECO:0000256" key="5">
    <source>
        <dbReference type="ARBA" id="ARBA00023242"/>
    </source>
</evidence>
<keyword evidence="4" id="KW-0862">Zinc</keyword>
<feature type="compositionally biased region" description="Polar residues" evidence="6">
    <location>
        <begin position="120"/>
        <end position="136"/>
    </location>
</feature>
<comment type="subcellular location">
    <subcellularLocation>
        <location evidence="1">Nucleus</location>
    </subcellularLocation>
</comment>
<dbReference type="InterPro" id="IPR001965">
    <property type="entry name" value="Znf_PHD"/>
</dbReference>
<dbReference type="GO" id="GO:0005634">
    <property type="term" value="C:nucleus"/>
    <property type="evidence" value="ECO:0007669"/>
    <property type="project" value="UniProtKB-SubCell"/>
</dbReference>
<feature type="compositionally biased region" description="Basic and acidic residues" evidence="6">
    <location>
        <begin position="263"/>
        <end position="294"/>
    </location>
</feature>
<reference evidence="8" key="1">
    <citation type="submission" date="2020-10" db="EMBL/GenBank/DDBJ databases">
        <title>Chromosome-scale genome assembly of the Allis shad, Alosa alosa.</title>
        <authorList>
            <person name="Margot Z."/>
            <person name="Christophe K."/>
            <person name="Cabau C."/>
            <person name="Louis A."/>
            <person name="Berthelot C."/>
            <person name="Parey E."/>
            <person name="Roest Crollius H."/>
            <person name="Montfort J."/>
            <person name="Robinson-Rechavi M."/>
            <person name="Bucao C."/>
            <person name="Bouchez O."/>
            <person name="Gislard M."/>
            <person name="Lluch J."/>
            <person name="Milhes M."/>
            <person name="Lampietro C."/>
            <person name="Lopez Roques C."/>
            <person name="Donnadieu C."/>
            <person name="Braasch I."/>
            <person name="Desvignes T."/>
            <person name="Postlethwait J."/>
            <person name="Bobe J."/>
            <person name="Guiguen Y."/>
        </authorList>
    </citation>
    <scope>NUCLEOTIDE SEQUENCE</scope>
    <source>
        <strain evidence="8">M-15738</strain>
        <tissue evidence="8">Blood</tissue>
    </source>
</reference>
<dbReference type="Gene3D" id="3.30.40.10">
    <property type="entry name" value="Zinc/RING finger domain, C3HC4 (zinc finger)"/>
    <property type="match status" value="1"/>
</dbReference>
<evidence type="ECO:0000259" key="7">
    <source>
        <dbReference type="SMART" id="SM00249"/>
    </source>
</evidence>
<organism evidence="8 9">
    <name type="scientific">Alosa alosa</name>
    <name type="common">allis shad</name>
    <dbReference type="NCBI Taxonomy" id="278164"/>
    <lineage>
        <taxon>Eukaryota</taxon>
        <taxon>Metazoa</taxon>
        <taxon>Chordata</taxon>
        <taxon>Craniata</taxon>
        <taxon>Vertebrata</taxon>
        <taxon>Euteleostomi</taxon>
        <taxon>Actinopterygii</taxon>
        <taxon>Neopterygii</taxon>
        <taxon>Teleostei</taxon>
        <taxon>Clupei</taxon>
        <taxon>Clupeiformes</taxon>
        <taxon>Clupeoidei</taxon>
        <taxon>Clupeidae</taxon>
        <taxon>Alosa</taxon>
    </lineage>
</organism>
<evidence type="ECO:0000256" key="3">
    <source>
        <dbReference type="ARBA" id="ARBA00022771"/>
    </source>
</evidence>
<comment type="caution">
    <text evidence="8">The sequence shown here is derived from an EMBL/GenBank/DDBJ whole genome shotgun (WGS) entry which is preliminary data.</text>
</comment>
<keyword evidence="5" id="KW-0539">Nucleus</keyword>
<dbReference type="Proteomes" id="UP000823561">
    <property type="component" value="Chromosome 15"/>
</dbReference>
<dbReference type="InterPro" id="IPR011011">
    <property type="entry name" value="Znf_FYVE_PHD"/>
</dbReference>
<keyword evidence="9" id="KW-1185">Reference proteome</keyword>
<keyword evidence="3" id="KW-0863">Zinc-finger</keyword>
<accession>A0AAV6G2Q3</accession>
<dbReference type="GO" id="GO:0003682">
    <property type="term" value="F:chromatin binding"/>
    <property type="evidence" value="ECO:0007669"/>
    <property type="project" value="TreeGrafter"/>
</dbReference>
<dbReference type="InterPro" id="IPR019786">
    <property type="entry name" value="Zinc_finger_PHD-type_CS"/>
</dbReference>
<feature type="region of interest" description="Disordered" evidence="6">
    <location>
        <begin position="263"/>
        <end position="316"/>
    </location>
</feature>
<proteinExistence type="predicted"/>
<dbReference type="InterPro" id="IPR019787">
    <property type="entry name" value="Znf_PHD-finger"/>
</dbReference>
<feature type="compositionally biased region" description="Low complexity" evidence="6">
    <location>
        <begin position="148"/>
        <end position="157"/>
    </location>
</feature>
<dbReference type="GO" id="GO:0008270">
    <property type="term" value="F:zinc ion binding"/>
    <property type="evidence" value="ECO:0007669"/>
    <property type="project" value="UniProtKB-KW"/>
</dbReference>
<evidence type="ECO:0000256" key="6">
    <source>
        <dbReference type="SAM" id="MobiDB-lite"/>
    </source>
</evidence>